<evidence type="ECO:0000313" key="3">
    <source>
        <dbReference type="Proteomes" id="UP001352263"/>
    </source>
</evidence>
<sequence>MRETDCSPPIAMSIAVSAIVKPSRILGAMMLLMASLTSAVGILIGLGMIGELASSFRLATAASILILVFFGFYHGMRSRKPIQLSISGIGQIRISKWSSETPCRESNWTHVGMNVKEVRLLPESTLWPLLLLLRLEDADGGLLTVPVLPDSVSRDAFRSLSVAFRWIAANEVRSKANP</sequence>
<keyword evidence="1" id="KW-0812">Transmembrane</keyword>
<dbReference type="EMBL" id="JAWIIV010000024">
    <property type="protein sequence ID" value="MEC4721993.1"/>
    <property type="molecule type" value="Genomic_DNA"/>
</dbReference>
<evidence type="ECO:0000256" key="1">
    <source>
        <dbReference type="SAM" id="Phobius"/>
    </source>
</evidence>
<feature type="transmembrane region" description="Helical" evidence="1">
    <location>
        <begin position="55"/>
        <end position="73"/>
    </location>
</feature>
<comment type="caution">
    <text evidence="2">The sequence shown here is derived from an EMBL/GenBank/DDBJ whole genome shotgun (WGS) entry which is preliminary data.</text>
</comment>
<keyword evidence="1" id="KW-1133">Transmembrane helix</keyword>
<name>A0ABU6JEN4_9BURK</name>
<organism evidence="2 3">
    <name type="scientific">Noviherbaspirillum album</name>
    <dbReference type="NCBI Taxonomy" id="3080276"/>
    <lineage>
        <taxon>Bacteria</taxon>
        <taxon>Pseudomonadati</taxon>
        <taxon>Pseudomonadota</taxon>
        <taxon>Betaproteobacteria</taxon>
        <taxon>Burkholderiales</taxon>
        <taxon>Oxalobacteraceae</taxon>
        <taxon>Noviherbaspirillum</taxon>
    </lineage>
</organism>
<gene>
    <name evidence="2" type="ORF">RY831_22745</name>
</gene>
<keyword evidence="1" id="KW-0472">Membrane</keyword>
<evidence type="ECO:0000313" key="2">
    <source>
        <dbReference type="EMBL" id="MEC4721993.1"/>
    </source>
</evidence>
<accession>A0ABU6JEN4</accession>
<dbReference type="Proteomes" id="UP001352263">
    <property type="component" value="Unassembled WGS sequence"/>
</dbReference>
<protein>
    <submittedName>
        <fullName evidence="2">Protein YgfX</fullName>
    </submittedName>
</protein>
<dbReference type="InterPro" id="IPR009883">
    <property type="entry name" value="YgfX"/>
</dbReference>
<dbReference type="RefSeq" id="WP_326508676.1">
    <property type="nucleotide sequence ID" value="NZ_JAWIIV010000024.1"/>
</dbReference>
<feature type="transmembrane region" description="Helical" evidence="1">
    <location>
        <begin position="25"/>
        <end position="49"/>
    </location>
</feature>
<proteinExistence type="predicted"/>
<reference evidence="2 3" key="1">
    <citation type="submission" date="2023-10" db="EMBL/GenBank/DDBJ databases">
        <title>Noviherbaspirillum sp. CPCC 100848 genome assembly.</title>
        <authorList>
            <person name="Li X.Y."/>
            <person name="Fang X.M."/>
        </authorList>
    </citation>
    <scope>NUCLEOTIDE SEQUENCE [LARGE SCALE GENOMIC DNA]</scope>
    <source>
        <strain evidence="2 3">CPCC 100848</strain>
    </source>
</reference>
<dbReference type="Pfam" id="PF07254">
    <property type="entry name" value="Cpta_toxin"/>
    <property type="match status" value="1"/>
</dbReference>
<keyword evidence="3" id="KW-1185">Reference proteome</keyword>